<comment type="caution">
    <text evidence="2">The sequence shown here is derived from an EMBL/GenBank/DDBJ whole genome shotgun (WGS) entry which is preliminary data.</text>
</comment>
<proteinExistence type="predicted"/>
<accession>A0A1R3HBE5</accession>
<keyword evidence="1" id="KW-0812">Transmembrane</keyword>
<gene>
    <name evidence="2" type="ORF">COLO4_30087</name>
</gene>
<evidence type="ECO:0000256" key="1">
    <source>
        <dbReference type="SAM" id="Phobius"/>
    </source>
</evidence>
<evidence type="ECO:0000313" key="2">
    <source>
        <dbReference type="EMBL" id="OMO67586.1"/>
    </source>
</evidence>
<dbReference type="EMBL" id="AWUE01020589">
    <property type="protein sequence ID" value="OMO67586.1"/>
    <property type="molecule type" value="Genomic_DNA"/>
</dbReference>
<dbReference type="Proteomes" id="UP000187203">
    <property type="component" value="Unassembled WGS sequence"/>
</dbReference>
<keyword evidence="1" id="KW-0472">Membrane</keyword>
<keyword evidence="3" id="KW-1185">Reference proteome</keyword>
<dbReference type="AlphaFoldDB" id="A0A1R3HBE5"/>
<feature type="transmembrane region" description="Helical" evidence="1">
    <location>
        <begin position="33"/>
        <end position="55"/>
    </location>
</feature>
<protein>
    <submittedName>
        <fullName evidence="2">Uncharacterized protein</fullName>
    </submittedName>
</protein>
<organism evidence="2 3">
    <name type="scientific">Corchorus olitorius</name>
    <dbReference type="NCBI Taxonomy" id="93759"/>
    <lineage>
        <taxon>Eukaryota</taxon>
        <taxon>Viridiplantae</taxon>
        <taxon>Streptophyta</taxon>
        <taxon>Embryophyta</taxon>
        <taxon>Tracheophyta</taxon>
        <taxon>Spermatophyta</taxon>
        <taxon>Magnoliopsida</taxon>
        <taxon>eudicotyledons</taxon>
        <taxon>Gunneridae</taxon>
        <taxon>Pentapetalae</taxon>
        <taxon>rosids</taxon>
        <taxon>malvids</taxon>
        <taxon>Malvales</taxon>
        <taxon>Malvaceae</taxon>
        <taxon>Grewioideae</taxon>
        <taxon>Apeibeae</taxon>
        <taxon>Corchorus</taxon>
    </lineage>
</organism>
<reference evidence="3" key="1">
    <citation type="submission" date="2013-09" db="EMBL/GenBank/DDBJ databases">
        <title>Corchorus olitorius genome sequencing.</title>
        <authorList>
            <person name="Alam M."/>
            <person name="Haque M.S."/>
            <person name="Islam M.S."/>
            <person name="Emdad E.M."/>
            <person name="Islam M.M."/>
            <person name="Ahmed B."/>
            <person name="Halim A."/>
            <person name="Hossen Q.M.M."/>
            <person name="Hossain M.Z."/>
            <person name="Ahmed R."/>
            <person name="Khan M.M."/>
            <person name="Islam R."/>
            <person name="Rashid M.M."/>
            <person name="Khan S.A."/>
            <person name="Rahman M.S."/>
            <person name="Alam M."/>
            <person name="Yahiya A.S."/>
            <person name="Khan M.S."/>
            <person name="Azam M.S."/>
            <person name="Haque T."/>
            <person name="Lashkar M.Z.H."/>
            <person name="Akhand A.I."/>
            <person name="Morshed G."/>
            <person name="Roy S."/>
            <person name="Uddin K.S."/>
            <person name="Rabeya T."/>
            <person name="Hossain A.S."/>
            <person name="Chowdhury A."/>
            <person name="Snigdha A.R."/>
            <person name="Mortoza M.S."/>
            <person name="Matin S.A."/>
            <person name="Hoque S.M.E."/>
            <person name="Islam M.K."/>
            <person name="Roy D.K."/>
            <person name="Haider R."/>
            <person name="Moosa M.M."/>
            <person name="Elias S.M."/>
            <person name="Hasan A.M."/>
            <person name="Jahan S."/>
            <person name="Shafiuddin M."/>
            <person name="Mahmood N."/>
            <person name="Shommy N.S."/>
        </authorList>
    </citation>
    <scope>NUCLEOTIDE SEQUENCE [LARGE SCALE GENOMIC DNA]</scope>
    <source>
        <strain evidence="3">cv. O-4</strain>
    </source>
</reference>
<sequence>MGKQVKEERKREVFVGEREIYQKNLAYKQGEGLWPLKLVSTLYAVFTISSLALLYGDHQQEVNNT</sequence>
<name>A0A1R3HBE5_9ROSI</name>
<keyword evidence="1" id="KW-1133">Transmembrane helix</keyword>
<evidence type="ECO:0000313" key="3">
    <source>
        <dbReference type="Proteomes" id="UP000187203"/>
    </source>
</evidence>